<feature type="region of interest" description="Disordered" evidence="1">
    <location>
        <begin position="77"/>
        <end position="98"/>
    </location>
</feature>
<protein>
    <submittedName>
        <fullName evidence="2">Uncharacterized protein</fullName>
    </submittedName>
</protein>
<accession>A0A6H2A0R8</accession>
<dbReference type="EMBL" id="MT141652">
    <property type="protein sequence ID" value="QJA68816.1"/>
    <property type="molecule type" value="Genomic_DNA"/>
</dbReference>
<evidence type="ECO:0000313" key="3">
    <source>
        <dbReference type="EMBL" id="QJA68816.1"/>
    </source>
</evidence>
<reference evidence="2" key="1">
    <citation type="submission" date="2020-03" db="EMBL/GenBank/DDBJ databases">
        <title>The deep terrestrial virosphere.</title>
        <authorList>
            <person name="Holmfeldt K."/>
            <person name="Nilsson E."/>
            <person name="Simone D."/>
            <person name="Lopez-Fernandez M."/>
            <person name="Wu X."/>
            <person name="de Brujin I."/>
            <person name="Lundin D."/>
            <person name="Andersson A."/>
            <person name="Bertilsson S."/>
            <person name="Dopson M."/>
        </authorList>
    </citation>
    <scope>NUCLEOTIDE SEQUENCE</scope>
    <source>
        <strain evidence="3">MM415A05665</strain>
        <strain evidence="2">TM448A03165</strain>
        <strain evidence="4">TM448B02925</strain>
    </source>
</reference>
<proteinExistence type="predicted"/>
<gene>
    <name evidence="3" type="ORF">MM415A05665_0002</name>
    <name evidence="2" type="ORF">TM448A03165_0011</name>
    <name evidence="4" type="ORF">TM448B02925_0009</name>
</gene>
<organism evidence="2">
    <name type="scientific">viral metagenome</name>
    <dbReference type="NCBI Taxonomy" id="1070528"/>
    <lineage>
        <taxon>unclassified sequences</taxon>
        <taxon>metagenomes</taxon>
        <taxon>organismal metagenomes</taxon>
    </lineage>
</organism>
<evidence type="ECO:0000313" key="2">
    <source>
        <dbReference type="EMBL" id="QJA53050.1"/>
    </source>
</evidence>
<evidence type="ECO:0000313" key="4">
    <source>
        <dbReference type="EMBL" id="QJI02112.1"/>
    </source>
</evidence>
<sequence>MSKGERMREYYVVTNSFAAPFFSDTGELFVCGDTPGDALKKTIDDYTHPRGLFAAAIYEDANAVAKGHAPLMRWQSNAAAKKKGDPKQGGFLPGEVHR</sequence>
<dbReference type="EMBL" id="MT144389">
    <property type="protein sequence ID" value="QJA53050.1"/>
    <property type="molecule type" value="Genomic_DNA"/>
</dbReference>
<evidence type="ECO:0000256" key="1">
    <source>
        <dbReference type="SAM" id="MobiDB-lite"/>
    </source>
</evidence>
<dbReference type="EMBL" id="MT144975">
    <property type="protein sequence ID" value="QJI02112.1"/>
    <property type="molecule type" value="Genomic_DNA"/>
</dbReference>
<dbReference type="AlphaFoldDB" id="A0A6H2A0R8"/>
<name>A0A6H2A0R8_9ZZZZ</name>